<keyword evidence="2 4" id="KW-0805">Transcription regulation</keyword>
<dbReference type="InterPro" id="IPR036735">
    <property type="entry name" value="NGN_dom_sf"/>
</dbReference>
<dbReference type="InterPro" id="IPR043425">
    <property type="entry name" value="NusG-like"/>
</dbReference>
<protein>
    <recommendedName>
        <fullName evidence="4">Transcription termination/antitermination protein NusG</fullName>
    </recommendedName>
</protein>
<dbReference type="Gene3D" id="2.30.30.30">
    <property type="match status" value="1"/>
</dbReference>
<dbReference type="Proteomes" id="UP000254000">
    <property type="component" value="Unassembled WGS sequence"/>
</dbReference>
<dbReference type="PANTHER" id="PTHR30265:SF4">
    <property type="entry name" value="KOW MOTIF FAMILY PROTEIN, EXPRESSED"/>
    <property type="match status" value="1"/>
</dbReference>
<accession>A0A369LR93</accession>
<feature type="domain" description="KOW" evidence="5">
    <location>
        <begin position="125"/>
        <end position="157"/>
    </location>
</feature>
<dbReference type="SUPFAM" id="SSF50104">
    <property type="entry name" value="Translation proteins SH3-like domain"/>
    <property type="match status" value="1"/>
</dbReference>
<dbReference type="OrthoDB" id="1681764at2"/>
<dbReference type="InterPro" id="IPR047663">
    <property type="entry name" value="Transcription_antiterm_LoaP"/>
</dbReference>
<keyword evidence="1 4" id="KW-0889">Transcription antitermination</keyword>
<dbReference type="GO" id="GO:0006353">
    <property type="term" value="P:DNA-templated transcription termination"/>
    <property type="evidence" value="ECO:0007669"/>
    <property type="project" value="UniProtKB-KW"/>
</dbReference>
<keyword evidence="4" id="KW-0806">Transcription termination</keyword>
<comment type="similarity">
    <text evidence="4">Belongs to the NusG family.</text>
</comment>
<sequence length="180" mass="20725">MWYVIQVLSGQEDKACELINLHAAGQRSKDGRPVLKECFVPRYQVERKFHGQYRTLTRNLFPGYVIAVTNRVDELNDRLVRIPTFTRMLGSEKSFIPLDRSEKAFINAFTTEKHRTISLSKAVYEGDKVVVTEGPMINREGWITEVNRRKGTARIEVDMFGRTINVEIGLAIVGRRPKKK</sequence>
<dbReference type="InterPro" id="IPR014722">
    <property type="entry name" value="Rib_uL2_dom2"/>
</dbReference>
<keyword evidence="3 4" id="KW-0804">Transcription</keyword>
<proteinExistence type="inferred from homology"/>
<dbReference type="AlphaFoldDB" id="A0A369LR93"/>
<dbReference type="GO" id="GO:0032784">
    <property type="term" value="P:regulation of DNA-templated transcription elongation"/>
    <property type="evidence" value="ECO:0007669"/>
    <property type="project" value="InterPro"/>
</dbReference>
<evidence type="ECO:0000313" key="8">
    <source>
        <dbReference type="Proteomes" id="UP000254000"/>
    </source>
</evidence>
<reference evidence="7 8" key="1">
    <citation type="journal article" date="2018" name="Elife">
        <title>Discovery and characterization of a prevalent human gut bacterial enzyme sufficient for the inactivation of a family of plant toxins.</title>
        <authorList>
            <person name="Koppel N."/>
            <person name="Bisanz J.E."/>
            <person name="Pandelia M.E."/>
            <person name="Turnbaugh P.J."/>
            <person name="Balskus E.P."/>
        </authorList>
    </citation>
    <scope>NUCLEOTIDE SEQUENCE [LARGE SCALE GENOMIC DNA]</scope>
    <source>
        <strain evidence="7 8">3C</strain>
    </source>
</reference>
<dbReference type="InterPro" id="IPR001062">
    <property type="entry name" value="Transcrpt_antiterm_NusG"/>
</dbReference>
<dbReference type="NCBIfam" id="NF033641">
    <property type="entry name" value="antiterm_LoaP"/>
    <property type="match status" value="1"/>
</dbReference>
<evidence type="ECO:0000259" key="6">
    <source>
        <dbReference type="Pfam" id="PF02357"/>
    </source>
</evidence>
<comment type="function">
    <text evidence="4">Participates in transcription elongation, termination and antitermination.</text>
</comment>
<gene>
    <name evidence="7" type="ORF">C1877_14480</name>
</gene>
<evidence type="ECO:0000256" key="1">
    <source>
        <dbReference type="ARBA" id="ARBA00022814"/>
    </source>
</evidence>
<dbReference type="InterPro" id="IPR005824">
    <property type="entry name" value="KOW"/>
</dbReference>
<dbReference type="EMBL" id="PPTS01000012">
    <property type="protein sequence ID" value="RDB61662.1"/>
    <property type="molecule type" value="Genomic_DNA"/>
</dbReference>
<dbReference type="PRINTS" id="PR00338">
    <property type="entry name" value="NUSGTNSCPFCT"/>
</dbReference>
<evidence type="ECO:0000259" key="5">
    <source>
        <dbReference type="Pfam" id="PF00467"/>
    </source>
</evidence>
<dbReference type="CDD" id="cd06091">
    <property type="entry name" value="KOW_NusG"/>
    <property type="match status" value="1"/>
</dbReference>
<dbReference type="GeneID" id="97353131"/>
<keyword evidence="8" id="KW-1185">Reference proteome</keyword>
<organism evidence="7 8">
    <name type="scientific">Gordonibacter pamelaeae</name>
    <dbReference type="NCBI Taxonomy" id="471189"/>
    <lineage>
        <taxon>Bacteria</taxon>
        <taxon>Bacillati</taxon>
        <taxon>Actinomycetota</taxon>
        <taxon>Coriobacteriia</taxon>
        <taxon>Eggerthellales</taxon>
        <taxon>Eggerthellaceae</taxon>
        <taxon>Gordonibacter</taxon>
    </lineage>
</organism>
<evidence type="ECO:0000256" key="2">
    <source>
        <dbReference type="ARBA" id="ARBA00023015"/>
    </source>
</evidence>
<evidence type="ECO:0000256" key="4">
    <source>
        <dbReference type="RuleBase" id="RU000538"/>
    </source>
</evidence>
<evidence type="ECO:0000313" key="7">
    <source>
        <dbReference type="EMBL" id="RDB61662.1"/>
    </source>
</evidence>
<dbReference type="GO" id="GO:0031564">
    <property type="term" value="P:transcription antitermination"/>
    <property type="evidence" value="ECO:0007669"/>
    <property type="project" value="UniProtKB-KW"/>
</dbReference>
<dbReference type="PANTHER" id="PTHR30265">
    <property type="entry name" value="RHO-INTERACTING TRANSCRIPTION TERMINATION FACTOR NUSG"/>
    <property type="match status" value="1"/>
</dbReference>
<dbReference type="RefSeq" id="WP_114569479.1">
    <property type="nucleotide sequence ID" value="NZ_CABMMS010000012.1"/>
</dbReference>
<dbReference type="InterPro" id="IPR008991">
    <property type="entry name" value="Translation_prot_SH3-like_sf"/>
</dbReference>
<dbReference type="GO" id="GO:0006354">
    <property type="term" value="P:DNA-templated transcription elongation"/>
    <property type="evidence" value="ECO:0007669"/>
    <property type="project" value="InterPro"/>
</dbReference>
<feature type="domain" description="NusG-like N-terminal" evidence="6">
    <location>
        <begin position="2"/>
        <end position="102"/>
    </location>
</feature>
<dbReference type="Pfam" id="PF02357">
    <property type="entry name" value="NusG"/>
    <property type="match status" value="1"/>
</dbReference>
<dbReference type="Gene3D" id="3.30.70.940">
    <property type="entry name" value="NusG, N-terminal domain"/>
    <property type="match status" value="1"/>
</dbReference>
<dbReference type="InterPro" id="IPR006645">
    <property type="entry name" value="NGN-like_dom"/>
</dbReference>
<evidence type="ECO:0000256" key="3">
    <source>
        <dbReference type="ARBA" id="ARBA00023163"/>
    </source>
</evidence>
<comment type="caution">
    <text evidence="7">The sequence shown here is derived from an EMBL/GenBank/DDBJ whole genome shotgun (WGS) entry which is preliminary data.</text>
</comment>
<dbReference type="Pfam" id="PF00467">
    <property type="entry name" value="KOW"/>
    <property type="match status" value="1"/>
</dbReference>
<name>A0A369LR93_9ACTN</name>
<dbReference type="SUPFAM" id="SSF82679">
    <property type="entry name" value="N-utilization substance G protein NusG, N-terminal domain"/>
    <property type="match status" value="1"/>
</dbReference>